<protein>
    <submittedName>
        <fullName evidence="2">Uncharacterized protein</fullName>
    </submittedName>
</protein>
<dbReference type="RefSeq" id="WP_009021085.1">
    <property type="nucleotide sequence ID" value="NZ_DS999411.1"/>
</dbReference>
<dbReference type="AlphaFoldDB" id="B8KXL0"/>
<dbReference type="HOGENOM" id="CLU_2569711_0_0_6"/>
<feature type="transmembrane region" description="Helical" evidence="1">
    <location>
        <begin position="50"/>
        <end position="70"/>
    </location>
</feature>
<keyword evidence="1" id="KW-0812">Transmembrane</keyword>
<gene>
    <name evidence="2" type="ORF">NOR51B_2291</name>
</gene>
<keyword evidence="1" id="KW-1133">Transmembrane helix</keyword>
<organism evidence="2 3">
    <name type="scientific">Luminiphilus syltensis NOR5-1B</name>
    <dbReference type="NCBI Taxonomy" id="565045"/>
    <lineage>
        <taxon>Bacteria</taxon>
        <taxon>Pseudomonadati</taxon>
        <taxon>Pseudomonadota</taxon>
        <taxon>Gammaproteobacteria</taxon>
        <taxon>Cellvibrionales</taxon>
        <taxon>Halieaceae</taxon>
        <taxon>Luminiphilus</taxon>
    </lineage>
</organism>
<keyword evidence="1" id="KW-0472">Membrane</keyword>
<reference evidence="3" key="1">
    <citation type="journal article" date="2013" name="BMC Microbiol.">
        <title>Taxonomy and evolution of bacteriochlorophyll a-containing members of the OM60/NOR5 clade of marine gammaproteobacteria: description of Luminiphilus syltensis gen. nov., sp. nov., reclassification of Haliea rubra as Pseudohaliea rubra gen. nov., comb. nov., and emendation of Chromatocurvus halotolerans.</title>
        <authorList>
            <person name="Spring S."/>
            <person name="Riedel T."/>
            <person name="Sproer C."/>
            <person name="Yan S."/>
            <person name="Harder J."/>
            <person name="Fuchs B.M."/>
        </authorList>
    </citation>
    <scope>NUCLEOTIDE SEQUENCE [LARGE SCALE GENOMIC DNA]</scope>
    <source>
        <strain evidence="3">NOR51-B</strain>
    </source>
</reference>
<dbReference type="Proteomes" id="UP000004699">
    <property type="component" value="Unassembled WGS sequence"/>
</dbReference>
<evidence type="ECO:0000256" key="1">
    <source>
        <dbReference type="SAM" id="Phobius"/>
    </source>
</evidence>
<feature type="transmembrane region" description="Helical" evidence="1">
    <location>
        <begin position="21"/>
        <end position="44"/>
    </location>
</feature>
<dbReference type="EMBL" id="DS999411">
    <property type="protein sequence ID" value="EED36341.1"/>
    <property type="molecule type" value="Genomic_DNA"/>
</dbReference>
<keyword evidence="3" id="KW-1185">Reference proteome</keyword>
<sequence>MNFRKALDAKIQREIAYRRRFRRWLVYFSLSCLCWTTGMAIPFFTLNTSGSFRGALLAIYFAGVALLVVWSDRKSRQSNDD</sequence>
<evidence type="ECO:0000313" key="3">
    <source>
        <dbReference type="Proteomes" id="UP000004699"/>
    </source>
</evidence>
<proteinExistence type="predicted"/>
<evidence type="ECO:0000313" key="2">
    <source>
        <dbReference type="EMBL" id="EED36341.1"/>
    </source>
</evidence>
<dbReference type="STRING" id="565045.NOR51B_2291"/>
<name>B8KXL0_9GAMM</name>
<accession>B8KXL0</accession>